<dbReference type="Pfam" id="PF04451">
    <property type="entry name" value="Capsid_NCLDV"/>
    <property type="match status" value="2"/>
</dbReference>
<dbReference type="InterPro" id="IPR031654">
    <property type="entry name" value="Capsid_N"/>
</dbReference>
<evidence type="ECO:0000259" key="1">
    <source>
        <dbReference type="Pfam" id="PF04451"/>
    </source>
</evidence>
<feature type="domain" description="Major capsid protein N-terminal" evidence="2">
    <location>
        <begin position="26"/>
        <end position="235"/>
    </location>
</feature>
<dbReference type="Gene3D" id="2.70.9.20">
    <property type="entry name" value="Major capsid protein Vp54"/>
    <property type="match status" value="2"/>
</dbReference>
<dbReference type="Pfam" id="PF16903">
    <property type="entry name" value="Capsid_N"/>
    <property type="match status" value="1"/>
</dbReference>
<name>A0A6C0BFJ8_9ZZZZ</name>
<dbReference type="Gene3D" id="2.70.9.10">
    <property type="entry name" value="Adenovirus Type 2 Hexon, domain 4"/>
    <property type="match status" value="1"/>
</dbReference>
<organism evidence="3">
    <name type="scientific">viral metagenome</name>
    <dbReference type="NCBI Taxonomy" id="1070528"/>
    <lineage>
        <taxon>unclassified sequences</taxon>
        <taxon>metagenomes</taxon>
        <taxon>organismal metagenomes</taxon>
    </lineage>
</organism>
<dbReference type="SUPFAM" id="SSF49749">
    <property type="entry name" value="Group II dsDNA viruses VP"/>
    <property type="match status" value="3"/>
</dbReference>
<evidence type="ECO:0000313" key="3">
    <source>
        <dbReference type="EMBL" id="QHS90178.1"/>
    </source>
</evidence>
<evidence type="ECO:0008006" key="4">
    <source>
        <dbReference type="Google" id="ProtNLM"/>
    </source>
</evidence>
<dbReference type="GO" id="GO:0005198">
    <property type="term" value="F:structural molecule activity"/>
    <property type="evidence" value="ECO:0007669"/>
    <property type="project" value="InterPro"/>
</dbReference>
<dbReference type="EMBL" id="MN739130">
    <property type="protein sequence ID" value="QHS90178.1"/>
    <property type="molecule type" value="Genomic_DNA"/>
</dbReference>
<dbReference type="InterPro" id="IPR007542">
    <property type="entry name" value="MCP_C"/>
</dbReference>
<dbReference type="InterPro" id="IPR038519">
    <property type="entry name" value="MCP_C_sf"/>
</dbReference>
<dbReference type="AlphaFoldDB" id="A0A6C0BFJ8"/>
<dbReference type="InterPro" id="IPR016112">
    <property type="entry name" value="VP_dsDNA_II"/>
</dbReference>
<proteinExistence type="predicted"/>
<feature type="domain" description="Major capsid protein C-terminal" evidence="1">
    <location>
        <begin position="238"/>
        <end position="313"/>
    </location>
</feature>
<evidence type="ECO:0000259" key="2">
    <source>
        <dbReference type="Pfam" id="PF16903"/>
    </source>
</evidence>
<accession>A0A6C0BFJ8</accession>
<protein>
    <recommendedName>
        <fullName evidence="4">Major capsid protein N-terminal domain-containing protein</fullName>
    </recommendedName>
</protein>
<sequence length="622" mass="69754">MSGGALISLVANGAQDVYLTGDPSITFFKVIYRRHTNFALEAIEQSYEGRSFGRHTTIIQRNGDLMTKTAVRVRLPAVRSDVVGNKLNKIAYVRRLGHALIQHAELFVGGMSIDKQYGTWMDIWYELTHTQEQERGYNELIGDVDELTTLTGKEADDGRSEVLLPAAELLIPLQFWFCQNYGLALPLIALQYHEVRLDLYLSPIEKLMVYTGEAPNLSNYTLADLGLLIDYVYLESSERRKYAQLAHEYLFTQVQYTGAENVYSNGGTQSINQKVKINYNHPTKELIWALKLGAFSGKGNKSQFAGGRGRFLCYTNDDSAWKTAALDYAAKNLVEGCVFINPPCISDDHGCIEGRRVHRVESEEDNDGHRVAVNLINHDVSSLSSCGTSSCGSTTETCMSDINNTDIKVYVYDTLLCDDFTLLGNDTFEMFDLIDSAVVEVRHTNGCNVSINCVEVKHRLNLNDVSVPIEDFSYDYRSANDSSRCVHRDVTVTQPNNYGLRLDGRGNPVMHGNIQLNGHKRIETKSGNYFNYYQTQNHHTRTPADGINVYSFALSPEKHQPSGTTNLSRIDNTILDITLGDRLRENSALKLDYAKDTELYIYGYSYNILRVMSGMGGVAYSS</sequence>
<feature type="domain" description="Major capsid protein C-terminal" evidence="1">
    <location>
        <begin position="458"/>
        <end position="617"/>
    </location>
</feature>
<reference evidence="3" key="1">
    <citation type="journal article" date="2020" name="Nature">
        <title>Giant virus diversity and host interactions through global metagenomics.</title>
        <authorList>
            <person name="Schulz F."/>
            <person name="Roux S."/>
            <person name="Paez-Espino D."/>
            <person name="Jungbluth S."/>
            <person name="Walsh D.A."/>
            <person name="Denef V.J."/>
            <person name="McMahon K.D."/>
            <person name="Konstantinidis K.T."/>
            <person name="Eloe-Fadrosh E.A."/>
            <person name="Kyrpides N.C."/>
            <person name="Woyke T."/>
        </authorList>
    </citation>
    <scope>NUCLEOTIDE SEQUENCE</scope>
    <source>
        <strain evidence="3">GVMAG-M-3300010160-60</strain>
    </source>
</reference>